<dbReference type="PANTHER" id="PTHR48249:SF3">
    <property type="entry name" value="MEDIATOR OF RNA POLYMERASE II TRANSCRIPTION SUBUNIT 13"/>
    <property type="match status" value="1"/>
</dbReference>
<evidence type="ECO:0000313" key="9">
    <source>
        <dbReference type="EMBL" id="RZR72443.1"/>
    </source>
</evidence>
<keyword evidence="8" id="KW-0472">Membrane</keyword>
<dbReference type="InterPro" id="IPR051139">
    <property type="entry name" value="Mediator_complx_sub13"/>
</dbReference>
<evidence type="ECO:0000256" key="2">
    <source>
        <dbReference type="ARBA" id="ARBA00009354"/>
    </source>
</evidence>
<evidence type="ECO:0000256" key="3">
    <source>
        <dbReference type="ARBA" id="ARBA00019618"/>
    </source>
</evidence>
<keyword evidence="6" id="KW-0804">Transcription</keyword>
<evidence type="ECO:0000256" key="1">
    <source>
        <dbReference type="ARBA" id="ARBA00004123"/>
    </source>
</evidence>
<feature type="transmembrane region" description="Helical" evidence="8">
    <location>
        <begin position="6"/>
        <end position="22"/>
    </location>
</feature>
<dbReference type="Proteomes" id="UP000290560">
    <property type="component" value="Unassembled WGS sequence"/>
</dbReference>
<evidence type="ECO:0000256" key="7">
    <source>
        <dbReference type="ARBA" id="ARBA00023242"/>
    </source>
</evidence>
<evidence type="ECO:0000256" key="6">
    <source>
        <dbReference type="ARBA" id="ARBA00023163"/>
    </source>
</evidence>
<keyword evidence="7" id="KW-0539">Nucleus</keyword>
<reference evidence="9" key="1">
    <citation type="journal article" date="2018" name="Data Brief">
        <title>Genome sequence data from 17 accessions of Ensete ventricosum, a staple food crop for millions in Ethiopia.</title>
        <authorList>
            <person name="Yemataw Z."/>
            <person name="Muzemil S."/>
            <person name="Ambachew D."/>
            <person name="Tripathi L."/>
            <person name="Tesfaye K."/>
            <person name="Chala A."/>
            <person name="Farbos A."/>
            <person name="O'Neill P."/>
            <person name="Moore K."/>
            <person name="Grant M."/>
            <person name="Studholme D.J."/>
        </authorList>
    </citation>
    <scope>NUCLEOTIDE SEQUENCE [LARGE SCALE GENOMIC DNA]</scope>
    <source>
        <tissue evidence="9">Leaf</tissue>
    </source>
</reference>
<organism evidence="9">
    <name type="scientific">Ensete ventricosum</name>
    <name type="common">Abyssinian banana</name>
    <name type="synonym">Musa ensete</name>
    <dbReference type="NCBI Taxonomy" id="4639"/>
    <lineage>
        <taxon>Eukaryota</taxon>
        <taxon>Viridiplantae</taxon>
        <taxon>Streptophyta</taxon>
        <taxon>Embryophyta</taxon>
        <taxon>Tracheophyta</taxon>
        <taxon>Spermatophyta</taxon>
        <taxon>Magnoliopsida</taxon>
        <taxon>Liliopsida</taxon>
        <taxon>Zingiberales</taxon>
        <taxon>Musaceae</taxon>
        <taxon>Ensete</taxon>
    </lineage>
</organism>
<comment type="similarity">
    <text evidence="2">Belongs to the Mediator complex subunit 13 family.</text>
</comment>
<dbReference type="AlphaFoldDB" id="A0A445ME00"/>
<dbReference type="GO" id="GO:0045944">
    <property type="term" value="P:positive regulation of transcription by RNA polymerase II"/>
    <property type="evidence" value="ECO:0007669"/>
    <property type="project" value="TreeGrafter"/>
</dbReference>
<gene>
    <name evidence="9" type="ORF">BHM03_00013465</name>
</gene>
<accession>A0A445ME00</accession>
<keyword evidence="5" id="KW-0805">Transcription regulation</keyword>
<name>A0A445ME00_ENSVE</name>
<evidence type="ECO:0000256" key="5">
    <source>
        <dbReference type="ARBA" id="ARBA00023015"/>
    </source>
</evidence>
<dbReference type="EMBL" id="KV875687">
    <property type="protein sequence ID" value="RZR72443.1"/>
    <property type="molecule type" value="Genomic_DNA"/>
</dbReference>
<dbReference type="GO" id="GO:0003713">
    <property type="term" value="F:transcription coactivator activity"/>
    <property type="evidence" value="ECO:0007669"/>
    <property type="project" value="TreeGrafter"/>
</dbReference>
<evidence type="ECO:0000256" key="4">
    <source>
        <dbReference type="ARBA" id="ARBA00022491"/>
    </source>
</evidence>
<evidence type="ECO:0000256" key="8">
    <source>
        <dbReference type="SAM" id="Phobius"/>
    </source>
</evidence>
<protein>
    <recommendedName>
        <fullName evidence="3">Mediator of RNA polymerase II transcription subunit 13</fullName>
    </recommendedName>
</protein>
<comment type="subcellular location">
    <subcellularLocation>
        <location evidence="1">Nucleus</location>
    </subcellularLocation>
</comment>
<proteinExistence type="inferred from homology"/>
<sequence>MIYTIVSYSISLNLLIVAAIVAPTGMRGRLTGCCPSDLVKQVYSRPINTRLNGEKRDDKVERGERDVVEEKKLLGLDFQTRFAISTCTARYGRYIPVRQVTGTRTARYRAVSKRPRTGATDTCVQTGTVLSATIQDAFMSDYSIAEVDNSGAAGAQNAQVGCHWDWDGDDRGIGMDIQTLLSEFGGFGDFFEDDILAFGEV</sequence>
<dbReference type="GO" id="GO:0016592">
    <property type="term" value="C:mediator complex"/>
    <property type="evidence" value="ECO:0007669"/>
    <property type="project" value="TreeGrafter"/>
</dbReference>
<keyword evidence="8" id="KW-1133">Transmembrane helix</keyword>
<keyword evidence="4" id="KW-0678">Repressor</keyword>
<dbReference type="PANTHER" id="PTHR48249">
    <property type="entry name" value="MEDIATOR OF RNA POLYMERASE II TRANSCRIPTION SUBUNIT 13"/>
    <property type="match status" value="1"/>
</dbReference>
<keyword evidence="8" id="KW-0812">Transmembrane</keyword>